<dbReference type="SUPFAM" id="SSF55811">
    <property type="entry name" value="Nudix"/>
    <property type="match status" value="1"/>
</dbReference>
<organism evidence="4 5">
    <name type="scientific">Corynebacterium casei LMG S-19264</name>
    <dbReference type="NCBI Taxonomy" id="1285583"/>
    <lineage>
        <taxon>Bacteria</taxon>
        <taxon>Bacillati</taxon>
        <taxon>Actinomycetota</taxon>
        <taxon>Actinomycetes</taxon>
        <taxon>Mycobacteriales</taxon>
        <taxon>Corynebacteriaceae</taxon>
        <taxon>Corynebacterium</taxon>
    </lineage>
</organism>
<dbReference type="InterPro" id="IPR015797">
    <property type="entry name" value="NUDIX_hydrolase-like_dom_sf"/>
</dbReference>
<dbReference type="GeneID" id="82878646"/>
<dbReference type="EMBL" id="CP004350">
    <property type="protein sequence ID" value="AHI21101.1"/>
    <property type="molecule type" value="Genomic_DNA"/>
</dbReference>
<gene>
    <name evidence="4" type="ORF">CCASEI_12755</name>
</gene>
<reference evidence="5" key="1">
    <citation type="submission" date="2013-02" db="EMBL/GenBank/DDBJ databases">
        <title>The complete genome sequence of Corynebacterium casei LMG S-19264 (=DSM 44701).</title>
        <authorList>
            <person name="Ruckert C."/>
            <person name="Albersmeier A."/>
            <person name="Kalinowski J."/>
        </authorList>
    </citation>
    <scope>NUCLEOTIDE SEQUENCE [LARGE SCALE GENOMIC DNA]</scope>
    <source>
        <strain evidence="5">LMG S-19264</strain>
    </source>
</reference>
<name>A0ABM5PSX4_9CORY</name>
<dbReference type="InterPro" id="IPR000086">
    <property type="entry name" value="NUDIX_hydrolase_dom"/>
</dbReference>
<protein>
    <submittedName>
        <fullName evidence="4">Mutator MutT3</fullName>
    </submittedName>
</protein>
<evidence type="ECO:0000256" key="1">
    <source>
        <dbReference type="ARBA" id="ARBA00001946"/>
    </source>
</evidence>
<keyword evidence="5" id="KW-1185">Reference proteome</keyword>
<dbReference type="RefSeq" id="WP_006822621.1">
    <property type="nucleotide sequence ID" value="NZ_CP004350.1"/>
</dbReference>
<feature type="domain" description="Nudix hydrolase" evidence="3">
    <location>
        <begin position="25"/>
        <end position="164"/>
    </location>
</feature>
<evidence type="ECO:0000256" key="2">
    <source>
        <dbReference type="ARBA" id="ARBA00022801"/>
    </source>
</evidence>
<dbReference type="PANTHER" id="PTHR43046">
    <property type="entry name" value="GDP-MANNOSE MANNOSYL HYDROLASE"/>
    <property type="match status" value="1"/>
</dbReference>
<dbReference type="PANTHER" id="PTHR43046:SF2">
    <property type="entry name" value="8-OXO-DGTP DIPHOSPHATASE-RELATED"/>
    <property type="match status" value="1"/>
</dbReference>
<accession>A0ABM5PSX4</accession>
<dbReference type="PROSITE" id="PS51462">
    <property type="entry name" value="NUDIX"/>
    <property type="match status" value="1"/>
</dbReference>
<dbReference type="Gene3D" id="3.90.79.10">
    <property type="entry name" value="Nucleoside Triphosphate Pyrophosphohydrolase"/>
    <property type="match status" value="1"/>
</dbReference>
<sequence length="171" mass="18487">MAGRQSLHANGDGWAAGPGGARMWGRYGAAGLFLVASSDRGPMVLMQHRAAWTNFGDTWGIPGGARDLNETVEQAAVRETVEECAIDPEHIEVVGAEVTAGPFDAAAGLPGGWTYTTVIARSKDGKMLSTTANEESYELRWVLIEELEDLPLLTPFRQALPRIRQLIEPLI</sequence>
<proteinExistence type="predicted"/>
<dbReference type="Proteomes" id="UP000019226">
    <property type="component" value="Chromosome"/>
</dbReference>
<evidence type="ECO:0000313" key="4">
    <source>
        <dbReference type="EMBL" id="AHI21101.1"/>
    </source>
</evidence>
<dbReference type="Pfam" id="PF00293">
    <property type="entry name" value="NUDIX"/>
    <property type="match status" value="1"/>
</dbReference>
<comment type="cofactor">
    <cofactor evidence="1">
        <name>Mg(2+)</name>
        <dbReference type="ChEBI" id="CHEBI:18420"/>
    </cofactor>
</comment>
<keyword evidence="2" id="KW-0378">Hydrolase</keyword>
<evidence type="ECO:0000259" key="3">
    <source>
        <dbReference type="PROSITE" id="PS51462"/>
    </source>
</evidence>
<evidence type="ECO:0000313" key="5">
    <source>
        <dbReference type="Proteomes" id="UP000019226"/>
    </source>
</evidence>